<organism evidence="3 4">
    <name type="scientific">Aquipseudomonas alcaligenes</name>
    <name type="common">Pseudomonas alcaligenes</name>
    <dbReference type="NCBI Taxonomy" id="43263"/>
    <lineage>
        <taxon>Bacteria</taxon>
        <taxon>Pseudomonadati</taxon>
        <taxon>Pseudomonadota</taxon>
        <taxon>Gammaproteobacteria</taxon>
        <taxon>Pseudomonadales</taxon>
        <taxon>Pseudomonadaceae</taxon>
        <taxon>Aquipseudomonas</taxon>
    </lineage>
</organism>
<dbReference type="AlphaFoldDB" id="A0AB73HZ26"/>
<evidence type="ECO:0000256" key="1">
    <source>
        <dbReference type="ARBA" id="ARBA00005233"/>
    </source>
</evidence>
<dbReference type="GO" id="GO:0007155">
    <property type="term" value="P:cell adhesion"/>
    <property type="evidence" value="ECO:0007669"/>
    <property type="project" value="InterPro"/>
</dbReference>
<evidence type="ECO:0000313" key="4">
    <source>
        <dbReference type="Proteomes" id="UP001158058"/>
    </source>
</evidence>
<sequence length="114" mass="11523">MSEGSVAASSLKIGVTDMFADSGMAGVSAYSTEIGGAEQANLLTEKITAVAVNPGTGAITLTMGGIPQLAAANTLVFTPTINNNPISNANSAGTIEWKCDASTILDKYLPAVCR</sequence>
<comment type="similarity">
    <text evidence="1">Belongs to the N-Me-Phe pilin family.</text>
</comment>
<dbReference type="InterPro" id="IPR001082">
    <property type="entry name" value="Pilin"/>
</dbReference>
<name>A0AB73HZ26_AQUAC</name>
<dbReference type="SUPFAM" id="SSF54523">
    <property type="entry name" value="Pili subunits"/>
    <property type="match status" value="1"/>
</dbReference>
<gene>
    <name evidence="3" type="ORF">N7380_11995</name>
</gene>
<dbReference type="Pfam" id="PF00114">
    <property type="entry name" value="Pilin"/>
    <property type="match status" value="1"/>
</dbReference>
<dbReference type="InterPro" id="IPR045584">
    <property type="entry name" value="Pilin-like"/>
</dbReference>
<evidence type="ECO:0000256" key="2">
    <source>
        <dbReference type="ARBA" id="ARBA00029638"/>
    </source>
</evidence>
<dbReference type="GO" id="GO:0009289">
    <property type="term" value="C:pilus"/>
    <property type="evidence" value="ECO:0007669"/>
    <property type="project" value="InterPro"/>
</dbReference>
<dbReference type="EMBL" id="JAODZF010000007">
    <property type="protein sequence ID" value="MDH0143042.1"/>
    <property type="molecule type" value="Genomic_DNA"/>
</dbReference>
<dbReference type="Gene3D" id="3.30.700.10">
    <property type="entry name" value="Glycoprotein, Type 4 Pilin"/>
    <property type="match status" value="1"/>
</dbReference>
<comment type="caution">
    <text evidence="3">The sequence shown here is derived from an EMBL/GenBank/DDBJ whole genome shotgun (WGS) entry which is preliminary data.</text>
</comment>
<protein>
    <recommendedName>
        <fullName evidence="2">Pilin</fullName>
    </recommendedName>
</protein>
<proteinExistence type="inferred from homology"/>
<reference evidence="3" key="1">
    <citation type="submission" date="2022-09" db="EMBL/GenBank/DDBJ databases">
        <title>Intensive care unit water sources are persistently colonized with multi-drug resistant bacteria and are the site of extensive horizontal gene transfer of antibiotic resistance genes.</title>
        <authorList>
            <person name="Diorio-Toth L."/>
        </authorList>
    </citation>
    <scope>NUCLEOTIDE SEQUENCE</scope>
    <source>
        <strain evidence="3">GD04146</strain>
    </source>
</reference>
<accession>A0AB73HZ26</accession>
<dbReference type="Proteomes" id="UP001158058">
    <property type="component" value="Unassembled WGS sequence"/>
</dbReference>
<evidence type="ECO:0000313" key="3">
    <source>
        <dbReference type="EMBL" id="MDH0143042.1"/>
    </source>
</evidence>